<proteinExistence type="predicted"/>
<comment type="caution">
    <text evidence="1">The sequence shown here is derived from an EMBL/GenBank/DDBJ whole genome shotgun (WGS) entry which is preliminary data.</text>
</comment>
<evidence type="ECO:0000313" key="1">
    <source>
        <dbReference type="EMBL" id="KAJ8676452.1"/>
    </source>
</evidence>
<dbReference type="Proteomes" id="UP001239111">
    <property type="component" value="Chromosome 2"/>
</dbReference>
<evidence type="ECO:0000313" key="2">
    <source>
        <dbReference type="Proteomes" id="UP001239111"/>
    </source>
</evidence>
<reference evidence="1" key="1">
    <citation type="submission" date="2023-04" db="EMBL/GenBank/DDBJ databases">
        <title>A chromosome-level genome assembly of the parasitoid wasp Eretmocerus hayati.</title>
        <authorList>
            <person name="Zhong Y."/>
            <person name="Liu S."/>
            <person name="Liu Y."/>
        </authorList>
    </citation>
    <scope>NUCLEOTIDE SEQUENCE</scope>
    <source>
        <strain evidence="1">ZJU_SS_LIU_2023</strain>
    </source>
</reference>
<protein>
    <submittedName>
        <fullName evidence="1">Uncharacterized protein</fullName>
    </submittedName>
</protein>
<accession>A0ACC2P1W9</accession>
<organism evidence="1 2">
    <name type="scientific">Eretmocerus hayati</name>
    <dbReference type="NCBI Taxonomy" id="131215"/>
    <lineage>
        <taxon>Eukaryota</taxon>
        <taxon>Metazoa</taxon>
        <taxon>Ecdysozoa</taxon>
        <taxon>Arthropoda</taxon>
        <taxon>Hexapoda</taxon>
        <taxon>Insecta</taxon>
        <taxon>Pterygota</taxon>
        <taxon>Neoptera</taxon>
        <taxon>Endopterygota</taxon>
        <taxon>Hymenoptera</taxon>
        <taxon>Apocrita</taxon>
        <taxon>Proctotrupomorpha</taxon>
        <taxon>Chalcidoidea</taxon>
        <taxon>Aphelinidae</taxon>
        <taxon>Aphelininae</taxon>
        <taxon>Eretmocerus</taxon>
    </lineage>
</organism>
<dbReference type="EMBL" id="CM056742">
    <property type="protein sequence ID" value="KAJ8676452.1"/>
    <property type="molecule type" value="Genomic_DNA"/>
</dbReference>
<sequence>MYKIQNVQKIEGFLYLRLKVQRINALRINDEDDSSVQVTINDVMYTVPKTTMSGTSLNTFIREEARLKGTKSMCLEGGCGACIVAAEVKGRTMSVNSCLVPVIMCDGWKITTIEGLGNRRMGYHILQTALASMNGSQCGFCSPAWIMSMHSLMQNGRMTMEEIENSFASNICRCTGYRPILDTFKSFASDAPPAMKQNINDIEEAYQIKSCKSCPKKTCNGTCQDVEVVYKSSIPRPLDVILKDFRFYKVLKVDEIFGVLVKHSESSYVLNGGNTAHGVYRLPKKHIYIDINDIPELSRIDKEKDTLTLGGNITLSMAKKSFEMYSKEPGFEYLKRMAKHVDLVANVPVRNIGTIAGNLMMKNRNHEFPSDIFLILETAGAQLHILDAPGSKTSLTLKDFMEVDMDRKLIYSVVLPALDKQCVYKTYKVMPRAQNAHAIVNAGFCFKLDGQGKVLEKPNIIFGGIRPDFLHASKTEEFLNGKSIYDSKTLKAALNLLNTELNPDHVLPDFTPEYRRLLAVCLLYKYVLFTNPKKAKARLRSGCSILRRELSSGKRHYETDNSIWPANQSIPKLEGLIQTSGESEYVNDLIIRENEVFCALTLADTVGPFDMIDFEEAMDIDGVIAFYSAKDVPGPNLFVNKAHSFFFLWENETFLADEKIEYAGQMYGIIVATSQSIAQYAASKVKLVYSEGPKQKPIVTIHDSLASNDETRVRKIQHFPAKQPAGTDIKFNIKGSQSSPMQYHFSMEPQTCVCIPVDNGMEVFSSTQWLDFTQTSIACILGVPTNSITVKVRRLGGAYGAKISRATHVACACALASAKLNRPARLVLTIEDNMRTIGKRPDAYMEYDLSVNGEGKIQEMKIMNYLNVGASFNDSTNMSMSFNFYNCYDFSTWDVEAIDVITDIPGNTWCRAPATPETISMIEHVMDRIARVTGKDPVAVRLVNMTDSEKNILEPMINEIKKSSDYDSRMKDVGKFNADNRWKKRGISVALMKFPLELWGQYSSLVSIFARDGTVSITHGGIEMGQGLNTKVAQVAAHVLGIDVKMINVNPSYSFISPNNYMTGGAHASDTCGYATKMACLEILKRLEPIKEALGGNPTWQELTLAAHFKDVDLSATYMYTNNQDEIGEYFVYAVAIAEVEVDMLTGQHLVRRVDLVEDTGISLNPEIDIGQIEGSFVMGMGFWTTEDVIHDPETGVLTNYRTWNYKVPGAKDIPMDFRVTLNQKLPNSRGILRSKSTGEPPFCLSCCVPMAIREALNSARADAGNKDLWFQLDNTVTPEKILLASLTNIDMMEY</sequence>
<name>A0ACC2P1W9_9HYME</name>
<gene>
    <name evidence="1" type="ORF">QAD02_012239</name>
</gene>
<keyword evidence="2" id="KW-1185">Reference proteome</keyword>